<name>A0A917EF28_9STRE</name>
<protein>
    <submittedName>
        <fullName evidence="2">Membrane protein</fullName>
    </submittedName>
</protein>
<gene>
    <name evidence="2" type="ORF">GCM10011510_12700</name>
</gene>
<dbReference type="Proteomes" id="UP000660801">
    <property type="component" value="Unassembled WGS sequence"/>
</dbReference>
<dbReference type="AlphaFoldDB" id="A0A917EF28"/>
<evidence type="ECO:0000313" key="2">
    <source>
        <dbReference type="EMBL" id="GGE32833.1"/>
    </source>
</evidence>
<keyword evidence="1" id="KW-0812">Transmembrane</keyword>
<keyword evidence="1" id="KW-1133">Transmembrane helix</keyword>
<dbReference type="EMBL" id="BMJN01000020">
    <property type="protein sequence ID" value="GGE32833.1"/>
    <property type="molecule type" value="Genomic_DNA"/>
</dbReference>
<dbReference type="Pfam" id="PF06161">
    <property type="entry name" value="DUF975"/>
    <property type="match status" value="1"/>
</dbReference>
<sequence length="276" mass="31411">MDIRAIRAEARQVQATVKGIRLLFLVPILTTICSSLFNFFSPNVFSVQSQLQPQTFFSLLFNRSLFPIVINFVLLIFITSAFSALSEVLRGKQKEVNFQDSIRLFQGDVFGAVFSTLFVKRFVLFLWSLVATIGLFLICYSSIVILNLAFSYPNGIPLALEGRFGELGNYLIAGLILMFIGLAISIPQIYAYSQVEFILCDQLKSNHYQGPWAILRASRRMMKGYKGSRFILDLNFIGWYILSSFTFGILAIYVYPYIYASHAIFYEHLKAKQANL</sequence>
<keyword evidence="3" id="KW-1185">Reference proteome</keyword>
<feature type="transmembrane region" description="Helical" evidence="1">
    <location>
        <begin position="60"/>
        <end position="85"/>
    </location>
</feature>
<feature type="transmembrane region" description="Helical" evidence="1">
    <location>
        <begin position="230"/>
        <end position="255"/>
    </location>
</feature>
<feature type="transmembrane region" description="Helical" evidence="1">
    <location>
        <begin position="20"/>
        <end position="40"/>
    </location>
</feature>
<evidence type="ECO:0000313" key="3">
    <source>
        <dbReference type="Proteomes" id="UP000660801"/>
    </source>
</evidence>
<accession>A0A917EF28</accession>
<dbReference type="OrthoDB" id="9784844at2"/>
<feature type="transmembrane region" description="Helical" evidence="1">
    <location>
        <begin position="170"/>
        <end position="192"/>
    </location>
</feature>
<dbReference type="RefSeq" id="WP_068989847.1">
    <property type="nucleotide sequence ID" value="NZ_BMJN01000020.1"/>
</dbReference>
<reference evidence="2" key="1">
    <citation type="journal article" date="2014" name="Int. J. Syst. Evol. Microbiol.">
        <title>Complete genome sequence of Corynebacterium casei LMG S-19264T (=DSM 44701T), isolated from a smear-ripened cheese.</title>
        <authorList>
            <consortium name="US DOE Joint Genome Institute (JGI-PGF)"/>
            <person name="Walter F."/>
            <person name="Albersmeier A."/>
            <person name="Kalinowski J."/>
            <person name="Ruckert C."/>
        </authorList>
    </citation>
    <scope>NUCLEOTIDE SEQUENCE</scope>
    <source>
        <strain evidence="2">CGMCC 1.15533</strain>
    </source>
</reference>
<evidence type="ECO:0000256" key="1">
    <source>
        <dbReference type="SAM" id="Phobius"/>
    </source>
</evidence>
<feature type="transmembrane region" description="Helical" evidence="1">
    <location>
        <begin position="124"/>
        <end position="150"/>
    </location>
</feature>
<keyword evidence="1" id="KW-0472">Membrane</keyword>
<dbReference type="InterPro" id="IPR010380">
    <property type="entry name" value="DUF975"/>
</dbReference>
<proteinExistence type="predicted"/>
<dbReference type="PANTHER" id="PTHR40076:SF1">
    <property type="entry name" value="MEMBRANE PROTEIN"/>
    <property type="match status" value="1"/>
</dbReference>
<reference evidence="2" key="2">
    <citation type="submission" date="2020-09" db="EMBL/GenBank/DDBJ databases">
        <authorList>
            <person name="Sun Q."/>
            <person name="Zhou Y."/>
        </authorList>
    </citation>
    <scope>NUCLEOTIDE SEQUENCE</scope>
    <source>
        <strain evidence="2">CGMCC 1.15533</strain>
    </source>
</reference>
<comment type="caution">
    <text evidence="2">The sequence shown here is derived from an EMBL/GenBank/DDBJ whole genome shotgun (WGS) entry which is preliminary data.</text>
</comment>
<organism evidence="2 3">
    <name type="scientific">Streptococcus himalayensis</name>
    <dbReference type="NCBI Taxonomy" id="1888195"/>
    <lineage>
        <taxon>Bacteria</taxon>
        <taxon>Bacillati</taxon>
        <taxon>Bacillota</taxon>
        <taxon>Bacilli</taxon>
        <taxon>Lactobacillales</taxon>
        <taxon>Streptococcaceae</taxon>
        <taxon>Streptococcus</taxon>
    </lineage>
</organism>
<dbReference type="PANTHER" id="PTHR40076">
    <property type="entry name" value="MEMBRANE PROTEIN-RELATED"/>
    <property type="match status" value="1"/>
</dbReference>